<dbReference type="AlphaFoldDB" id="A0A3N5AYS1"/>
<dbReference type="Pfam" id="PF05504">
    <property type="entry name" value="Spore_GerAC"/>
    <property type="match status" value="1"/>
</dbReference>
<evidence type="ECO:0000313" key="12">
    <source>
        <dbReference type="Proteomes" id="UP000276443"/>
    </source>
</evidence>
<proteinExistence type="inferred from homology"/>
<evidence type="ECO:0000256" key="3">
    <source>
        <dbReference type="ARBA" id="ARBA00022544"/>
    </source>
</evidence>
<dbReference type="GO" id="GO:0016020">
    <property type="term" value="C:membrane"/>
    <property type="evidence" value="ECO:0007669"/>
    <property type="project" value="UniProtKB-SubCell"/>
</dbReference>
<dbReference type="GO" id="GO:0009847">
    <property type="term" value="P:spore germination"/>
    <property type="evidence" value="ECO:0007669"/>
    <property type="project" value="InterPro"/>
</dbReference>
<dbReference type="PROSITE" id="PS51257">
    <property type="entry name" value="PROKAR_LIPOPROTEIN"/>
    <property type="match status" value="1"/>
</dbReference>
<evidence type="ECO:0000256" key="2">
    <source>
        <dbReference type="ARBA" id="ARBA00007886"/>
    </source>
</evidence>
<dbReference type="OrthoDB" id="2592518at2"/>
<comment type="subcellular location">
    <subcellularLocation>
        <location evidence="1">Membrane</location>
        <topology evidence="1">Lipid-anchor</topology>
    </subcellularLocation>
</comment>
<evidence type="ECO:0000256" key="4">
    <source>
        <dbReference type="ARBA" id="ARBA00022729"/>
    </source>
</evidence>
<evidence type="ECO:0000256" key="7">
    <source>
        <dbReference type="ARBA" id="ARBA00023288"/>
    </source>
</evidence>
<dbReference type="InterPro" id="IPR008844">
    <property type="entry name" value="Spore_GerAC-like"/>
</dbReference>
<feature type="domain" description="Spore germination GerAC-like C-terminal" evidence="9">
    <location>
        <begin position="201"/>
        <end position="377"/>
    </location>
</feature>
<dbReference type="PANTHER" id="PTHR35789">
    <property type="entry name" value="SPORE GERMINATION PROTEIN B3"/>
    <property type="match status" value="1"/>
</dbReference>
<dbReference type="Gene3D" id="3.30.300.210">
    <property type="entry name" value="Nutrient germinant receptor protein C, domain 3"/>
    <property type="match status" value="1"/>
</dbReference>
<name>A0A3N5AYS1_9BACI</name>
<dbReference type="Proteomes" id="UP000276443">
    <property type="component" value="Unassembled WGS sequence"/>
</dbReference>
<keyword evidence="4" id="KW-0732">Signal</keyword>
<keyword evidence="6" id="KW-0564">Palmitate</keyword>
<dbReference type="NCBIfam" id="TIGR02887">
    <property type="entry name" value="spore_ger_x_C"/>
    <property type="match status" value="1"/>
</dbReference>
<evidence type="ECO:0000259" key="10">
    <source>
        <dbReference type="Pfam" id="PF25198"/>
    </source>
</evidence>
<keyword evidence="8" id="KW-0175">Coiled coil</keyword>
<dbReference type="InterPro" id="IPR046953">
    <property type="entry name" value="Spore_GerAC-like_C"/>
</dbReference>
<dbReference type="Pfam" id="PF25198">
    <property type="entry name" value="Spore_GerAC_N"/>
    <property type="match status" value="1"/>
</dbReference>
<evidence type="ECO:0000259" key="9">
    <source>
        <dbReference type="Pfam" id="PF05504"/>
    </source>
</evidence>
<comment type="similarity">
    <text evidence="2">Belongs to the GerABKC lipoprotein family.</text>
</comment>
<gene>
    <name evidence="11" type="ORF">EDC24_2937</name>
</gene>
<keyword evidence="5" id="KW-0472">Membrane</keyword>
<evidence type="ECO:0000313" key="11">
    <source>
        <dbReference type="EMBL" id="RPF50119.1"/>
    </source>
</evidence>
<comment type="caution">
    <text evidence="11">The sequence shown here is derived from an EMBL/GenBank/DDBJ whole genome shotgun (WGS) entry which is preliminary data.</text>
</comment>
<evidence type="ECO:0000256" key="6">
    <source>
        <dbReference type="ARBA" id="ARBA00023139"/>
    </source>
</evidence>
<keyword evidence="12" id="KW-1185">Reference proteome</keyword>
<dbReference type="InterPro" id="IPR038501">
    <property type="entry name" value="Spore_GerAC_C_sf"/>
</dbReference>
<sequence length="380" mass="43628">MLKTKKIIILLLSSLLFLTGCLEKNILEELGIVTIYGFDLSDEDNMLQATTVLFQFNPDITDASQVIQSKGHTFREVRNNANKKSGYKIVSGQLRTILFGPKISEDGVFPYIDTLERDASISDMVFVAMSKDPTEQVLSATNYEQSPNIGTYIQRLIETAVRDERLISSTLHEFTHKFFAVGQDPLVPIIANLNNKAQLLGLAIFKDDRYVGELTLEDVFYVRLIADEFKSGQVEMELPTKQFEKYLKEYEDLDTETFFVVMDQLYNDVNIELKNPDSLSYKIDIDIKGRIVELSERIDLQKEEAIKLLEQEVSKEVKDKLTTLIDESKELQADYFGFGLEYTTRKRGEEITKDQWHDMYPNINVDINVTTKIRSYGIVE</sequence>
<feature type="domain" description="Spore germination protein N-terminal" evidence="10">
    <location>
        <begin position="24"/>
        <end position="190"/>
    </location>
</feature>
<dbReference type="PANTHER" id="PTHR35789:SF1">
    <property type="entry name" value="SPORE GERMINATION PROTEIN B3"/>
    <property type="match status" value="1"/>
</dbReference>
<keyword evidence="7" id="KW-0449">Lipoprotein</keyword>
<reference evidence="11 12" key="1">
    <citation type="submission" date="2018-11" db="EMBL/GenBank/DDBJ databases">
        <title>Genomic Encyclopedia of Type Strains, Phase IV (KMG-IV): sequencing the most valuable type-strain genomes for metagenomic binning, comparative biology and taxonomic classification.</title>
        <authorList>
            <person name="Goeker M."/>
        </authorList>
    </citation>
    <scope>NUCLEOTIDE SEQUENCE [LARGE SCALE GENOMIC DNA]</scope>
    <source>
        <strain evidence="11 12">DSM 18090</strain>
    </source>
</reference>
<organism evidence="11 12">
    <name type="scientific">Aquisalibacillus elongatus</name>
    <dbReference type="NCBI Taxonomy" id="485577"/>
    <lineage>
        <taxon>Bacteria</taxon>
        <taxon>Bacillati</taxon>
        <taxon>Bacillota</taxon>
        <taxon>Bacilli</taxon>
        <taxon>Bacillales</taxon>
        <taxon>Bacillaceae</taxon>
        <taxon>Aquisalibacillus</taxon>
    </lineage>
</organism>
<dbReference type="EMBL" id="RKRF01000014">
    <property type="protein sequence ID" value="RPF50119.1"/>
    <property type="molecule type" value="Genomic_DNA"/>
</dbReference>
<evidence type="ECO:0000256" key="1">
    <source>
        <dbReference type="ARBA" id="ARBA00004635"/>
    </source>
</evidence>
<keyword evidence="3" id="KW-0309">Germination</keyword>
<dbReference type="InterPro" id="IPR057336">
    <property type="entry name" value="GerAC_N"/>
</dbReference>
<evidence type="ECO:0000256" key="8">
    <source>
        <dbReference type="SAM" id="Coils"/>
    </source>
</evidence>
<accession>A0A3N5AYS1</accession>
<feature type="coiled-coil region" evidence="8">
    <location>
        <begin position="291"/>
        <end position="334"/>
    </location>
</feature>
<dbReference type="RefSeq" id="WP_124223754.1">
    <property type="nucleotide sequence ID" value="NZ_RKRF01000014.1"/>
</dbReference>
<protein>
    <submittedName>
        <fullName evidence="11">Spore germination protein</fullName>
    </submittedName>
</protein>
<evidence type="ECO:0000256" key="5">
    <source>
        <dbReference type="ARBA" id="ARBA00023136"/>
    </source>
</evidence>